<sequence length="1238" mass="139129">MSKAGRERDKMAAPGSAGVVAALLVYVLLNCLKYDDNYQSLNVNELSKPSYMRPKMKFQLNKHFGFGKLALATTFVHPHHYYRRIKTHSEIKLNPQQSLALVIAVYLLLSGDIHQCPGPAASSSETPFSTPPSNNRSTSGNFQVHSLRTFYKVNQRTHPNLLIPRMSAVTTPATSTTSDVGWMKPTHPRNNRETPWPASSCQPTNSSTSKISATATPDSAGIRRSVRPPQYPYKLDTLNNIWTYPSNPFCRSPAAAKLHCRLRHQNTPTTWTNNNPHHWRNQKRGVDYRMLRSLPRVKAMPNLKIELFNVQSLSNKTSLISEHITDRQIDMMCLTETWHKPEQYLSLNEACPPDYTYLEKARVTGRGGGLAVIYRRNLHLTPISTPVLSTFECLLFKCRTEKITITVILIYRPPKINPGFFNELQDLLTTICATSPSTLIQGDFNLHVDTPTNCSAVEFLELLDTLQLTQHVKEPTHSKGHTLDLAITDTAPITNMEVYDLGVSDHKVISLELALAHQHKNTKREIYFRNLKNIDHAAIQEDIQKLSLPSPLTSVNESVDRYNSTLHNILQSHAPLKSRTVSFTRSAPWYTEELRILKRLGRTMERRLIKNNLTVHKQAYRDHQKLYCRALKIARQKFYSHKINSNTGNSKQLFSTIHSLLKPPTLTHSDASVSSCDRFKDFFTNKISSIKSNFLPTTTIPTSSENTTVPTAPRPLSEFTTTTQKEVEAILRTMKSSTCSLDPLPTALIKDNISIISPIIATIINQSLQAGHVPLALKTAIIRPHLKKPALDPDNLANYRPISNLPFLSKVLEKVVAAQLHHHLSTHSLYEKFQSGFRPAHSTETALVRVMNDLLMAADQGSPSLLILLDLSAAFDTVDHGILLNRLHTTVGLSGNILNWFKSYLTNRTEYVALGNAKSHTHTVTCGVPQGSVLGPSLFTIYISPLGQIIRKHNISFHCYADDTQLYVKMNSTPTITSSALQACLEEIEAWMAENSLQFNSNKTEAILIGTPHQIKTSSTKSILVSGHNIPLSSPVINLGVKIDSTLTFDHHIRHLSKVSFFHLKNIAKLRPSLTQSDAEKLIHAFVSSRLNYCNALLVGIPGRSLEKLQHNQNCAARVLTRRRKFDHITPVLQSLHWLPIRSRIQYKLCLLTYQCVHGTAPAYLSELLSLHATSRLLRSNFTHCLHQPRTRLTTMGDRAFQAAAPRLWNNLPQSLRAPQSLGTFKKGLKTFLFNNAF</sequence>
<dbReference type="AlphaFoldDB" id="A0A3B3I925"/>
<reference evidence="4" key="3">
    <citation type="submission" date="2025-09" db="UniProtKB">
        <authorList>
            <consortium name="Ensembl"/>
        </authorList>
    </citation>
    <scope>IDENTIFICATION</scope>
    <source>
        <strain evidence="4">Hd-rR</strain>
    </source>
</reference>
<dbReference type="InterPro" id="IPR005135">
    <property type="entry name" value="Endo/exonuclease/phosphatase"/>
</dbReference>
<reference evidence="4" key="2">
    <citation type="submission" date="2025-08" db="UniProtKB">
        <authorList>
            <consortium name="Ensembl"/>
        </authorList>
    </citation>
    <scope>IDENTIFICATION</scope>
    <source>
        <strain evidence="4">Hd-rR</strain>
    </source>
</reference>
<protein>
    <recommendedName>
        <fullName evidence="3">Reverse transcriptase domain-containing protein</fullName>
    </recommendedName>
</protein>
<name>A0A3B3I925_ORYLA</name>
<dbReference type="PANTHER" id="PTHR33332">
    <property type="entry name" value="REVERSE TRANSCRIPTASE DOMAIN-CONTAINING PROTEIN"/>
    <property type="match status" value="1"/>
</dbReference>
<keyword evidence="5" id="KW-1185">Reference proteome</keyword>
<feature type="region of interest" description="Disordered" evidence="1">
    <location>
        <begin position="119"/>
        <end position="141"/>
    </location>
</feature>
<accession>A0A3B3I925</accession>
<dbReference type="Ensembl" id="ENSORLT00000032406.1">
    <property type="protein sequence ID" value="ENSORLP00000040632.1"/>
    <property type="gene ID" value="ENSORLG00000024154.1"/>
</dbReference>
<feature type="domain" description="Reverse transcriptase" evidence="3">
    <location>
        <begin position="766"/>
        <end position="1043"/>
    </location>
</feature>
<dbReference type="SUPFAM" id="SSF56219">
    <property type="entry name" value="DNase I-like"/>
    <property type="match status" value="1"/>
</dbReference>
<dbReference type="Pfam" id="PF00078">
    <property type="entry name" value="RVT_1"/>
    <property type="match status" value="1"/>
</dbReference>
<dbReference type="PROSITE" id="PS50878">
    <property type="entry name" value="RT_POL"/>
    <property type="match status" value="1"/>
</dbReference>
<organism evidence="4 5">
    <name type="scientific">Oryzias latipes</name>
    <name type="common">Japanese rice fish</name>
    <name type="synonym">Japanese killifish</name>
    <dbReference type="NCBI Taxonomy" id="8090"/>
    <lineage>
        <taxon>Eukaryota</taxon>
        <taxon>Metazoa</taxon>
        <taxon>Chordata</taxon>
        <taxon>Craniata</taxon>
        <taxon>Vertebrata</taxon>
        <taxon>Euteleostomi</taxon>
        <taxon>Actinopterygii</taxon>
        <taxon>Neopterygii</taxon>
        <taxon>Teleostei</taxon>
        <taxon>Neoteleostei</taxon>
        <taxon>Acanthomorphata</taxon>
        <taxon>Ovalentaria</taxon>
        <taxon>Atherinomorphae</taxon>
        <taxon>Beloniformes</taxon>
        <taxon>Adrianichthyidae</taxon>
        <taxon>Oryziinae</taxon>
        <taxon>Oryzias</taxon>
    </lineage>
</organism>
<evidence type="ECO:0000313" key="4">
    <source>
        <dbReference type="Ensembl" id="ENSORLP00000040632.1"/>
    </source>
</evidence>
<keyword evidence="2" id="KW-0812">Transmembrane</keyword>
<evidence type="ECO:0000313" key="5">
    <source>
        <dbReference type="Proteomes" id="UP000001038"/>
    </source>
</evidence>
<proteinExistence type="predicted"/>
<evidence type="ECO:0000259" key="3">
    <source>
        <dbReference type="PROSITE" id="PS50878"/>
    </source>
</evidence>
<evidence type="ECO:0000256" key="1">
    <source>
        <dbReference type="SAM" id="MobiDB-lite"/>
    </source>
</evidence>
<dbReference type="Pfam" id="PF03372">
    <property type="entry name" value="Exo_endo_phos"/>
    <property type="match status" value="1"/>
</dbReference>
<feature type="region of interest" description="Disordered" evidence="1">
    <location>
        <begin position="170"/>
        <end position="228"/>
    </location>
</feature>
<dbReference type="InParanoid" id="A0A3B3I925"/>
<dbReference type="Proteomes" id="UP000001038">
    <property type="component" value="Chromosome 19"/>
</dbReference>
<feature type="compositionally biased region" description="Low complexity" evidence="1">
    <location>
        <begin position="119"/>
        <end position="133"/>
    </location>
</feature>
<dbReference type="InterPro" id="IPR043502">
    <property type="entry name" value="DNA/RNA_pol_sf"/>
</dbReference>
<dbReference type="SUPFAM" id="SSF56672">
    <property type="entry name" value="DNA/RNA polymerases"/>
    <property type="match status" value="1"/>
</dbReference>
<dbReference type="InterPro" id="IPR000477">
    <property type="entry name" value="RT_dom"/>
</dbReference>
<feature type="compositionally biased region" description="Polar residues" evidence="1">
    <location>
        <begin position="197"/>
        <end position="217"/>
    </location>
</feature>
<dbReference type="CDD" id="cd01650">
    <property type="entry name" value="RT_nLTR_like"/>
    <property type="match status" value="1"/>
</dbReference>
<dbReference type="Gene3D" id="3.60.10.10">
    <property type="entry name" value="Endonuclease/exonuclease/phosphatase"/>
    <property type="match status" value="1"/>
</dbReference>
<dbReference type="GeneTree" id="ENSGT01150000286909"/>
<dbReference type="GO" id="GO:0003824">
    <property type="term" value="F:catalytic activity"/>
    <property type="evidence" value="ECO:0007669"/>
    <property type="project" value="InterPro"/>
</dbReference>
<evidence type="ECO:0000256" key="2">
    <source>
        <dbReference type="SAM" id="Phobius"/>
    </source>
</evidence>
<feature type="transmembrane region" description="Helical" evidence="2">
    <location>
        <begin position="12"/>
        <end position="29"/>
    </location>
</feature>
<dbReference type="InterPro" id="IPR036691">
    <property type="entry name" value="Endo/exonu/phosph_ase_sf"/>
</dbReference>
<keyword evidence="2" id="KW-1133">Transmembrane helix</keyword>
<reference evidence="4 5" key="1">
    <citation type="journal article" date="2007" name="Nature">
        <title>The medaka draft genome and insights into vertebrate genome evolution.</title>
        <authorList>
            <person name="Kasahara M."/>
            <person name="Naruse K."/>
            <person name="Sasaki S."/>
            <person name="Nakatani Y."/>
            <person name="Qu W."/>
            <person name="Ahsan B."/>
            <person name="Yamada T."/>
            <person name="Nagayasu Y."/>
            <person name="Doi K."/>
            <person name="Kasai Y."/>
            <person name="Jindo T."/>
            <person name="Kobayashi D."/>
            <person name="Shimada A."/>
            <person name="Toyoda A."/>
            <person name="Kuroki Y."/>
            <person name="Fujiyama A."/>
            <person name="Sasaki T."/>
            <person name="Shimizu A."/>
            <person name="Asakawa S."/>
            <person name="Shimizu N."/>
            <person name="Hashimoto S."/>
            <person name="Yang J."/>
            <person name="Lee Y."/>
            <person name="Matsushima K."/>
            <person name="Sugano S."/>
            <person name="Sakaizumi M."/>
            <person name="Narita T."/>
            <person name="Ohishi K."/>
            <person name="Haga S."/>
            <person name="Ohta F."/>
            <person name="Nomoto H."/>
            <person name="Nogata K."/>
            <person name="Morishita T."/>
            <person name="Endo T."/>
            <person name="Shin-I T."/>
            <person name="Takeda H."/>
            <person name="Morishita S."/>
            <person name="Kohara Y."/>
        </authorList>
    </citation>
    <scope>NUCLEOTIDE SEQUENCE [LARGE SCALE GENOMIC DNA]</scope>
    <source>
        <strain evidence="4 5">Hd-rR</strain>
    </source>
</reference>
<keyword evidence="2" id="KW-0472">Membrane</keyword>